<dbReference type="Proteomes" id="UP000295689">
    <property type="component" value="Unassembled WGS sequence"/>
</dbReference>
<gene>
    <name evidence="1" type="ORF">EV146_111269</name>
</gene>
<evidence type="ECO:0000313" key="2">
    <source>
        <dbReference type="Proteomes" id="UP000295689"/>
    </source>
</evidence>
<keyword evidence="2" id="KW-1185">Reference proteome</keyword>
<sequence>MTKTGVRCLNNQILILANKIGFCTKSEKGTDTMELSVPFPVSNLTYDGPGEKLDGHIIHRRVMQTCTNIPVVALKRIFL</sequence>
<dbReference type="EMBL" id="SLVV01000011">
    <property type="protein sequence ID" value="TCN22426.1"/>
    <property type="molecule type" value="Genomic_DNA"/>
</dbReference>
<proteinExistence type="predicted"/>
<dbReference type="AlphaFoldDB" id="A0A4R2B7B5"/>
<comment type="caution">
    <text evidence="1">The sequence shown here is derived from an EMBL/GenBank/DDBJ whole genome shotgun (WGS) entry which is preliminary data.</text>
</comment>
<organism evidence="1 2">
    <name type="scientific">Mesobacillus foraminis</name>
    <dbReference type="NCBI Taxonomy" id="279826"/>
    <lineage>
        <taxon>Bacteria</taxon>
        <taxon>Bacillati</taxon>
        <taxon>Bacillota</taxon>
        <taxon>Bacilli</taxon>
        <taxon>Bacillales</taxon>
        <taxon>Bacillaceae</taxon>
        <taxon>Mesobacillus</taxon>
    </lineage>
</organism>
<evidence type="ECO:0000313" key="1">
    <source>
        <dbReference type="EMBL" id="TCN22426.1"/>
    </source>
</evidence>
<name>A0A4R2B7B5_9BACI</name>
<protein>
    <submittedName>
        <fullName evidence="1">Uncharacterized protein</fullName>
    </submittedName>
</protein>
<accession>A0A4R2B7B5</accession>
<reference evidence="1 2" key="1">
    <citation type="journal article" date="2015" name="Stand. Genomic Sci.">
        <title>Genomic Encyclopedia of Bacterial and Archaeal Type Strains, Phase III: the genomes of soil and plant-associated and newly described type strains.</title>
        <authorList>
            <person name="Whitman W.B."/>
            <person name="Woyke T."/>
            <person name="Klenk H.P."/>
            <person name="Zhou Y."/>
            <person name="Lilburn T.G."/>
            <person name="Beck B.J."/>
            <person name="De Vos P."/>
            <person name="Vandamme P."/>
            <person name="Eisen J.A."/>
            <person name="Garrity G."/>
            <person name="Hugenholtz P."/>
            <person name="Kyrpides N.C."/>
        </authorList>
    </citation>
    <scope>NUCLEOTIDE SEQUENCE [LARGE SCALE GENOMIC DNA]</scope>
    <source>
        <strain evidence="1 2">CV53</strain>
    </source>
</reference>